<dbReference type="Proteomes" id="UP001059252">
    <property type="component" value="Chromosome"/>
</dbReference>
<sequence>MKNFWKRISFWFFGLFTLITSFTLVGLATNGHFTTAKTVQVDNKNLLEATNIRNDTAAAKEITQFQSSPNINTIITESGPILYDKNKIYAVDWFGEKKWEVDVYQFLVKRGLRRNGNNTILNSNAHASRVQIYLNLDQAWNNWIYHEPTKRIYILTTVSDMNTRNKNNKRNYQYIFPINALTGELPADGDDSQIKRLDGSFSLSNSLAYAGGQYYQISTLGNGNIVIFYTRSAGVANGGTSGYIFNPFTNELRNVSILVNNVRAGAAAFPDLHGWELRILNIIPVSKTLNFVLLVRGGGTGNNYYGDNSGLGAIFVMPADENLKVINAARDRFQKNASRQALIKYWVPPNKNFETGNVANRQDYGYNSSFFVNPITRVLQFSIYNKIFFVKENPGGRNGGFTYTSVDLPVVNNDNNNNLRVYQNEGILYSGYFDLLGDYYFNMATWRNNQWIVQPKIYRLRSTDGNPSIIEFLDLRNSGIDDINKEIEHFKIFPTPNQVGKIMIKNTKTGIAAAIVTDPNNPNVGKLLGTLNGSSNFLVRPGFHISNSSNLLLPSELANSNFLPNGQNDIINKIEVTQIDDKSGTITVKASISYLPWFEDGTSSNYQFLEEENKFSNLKKIQDISGWTDRLSNNLTNLYIEFFDEAKAEAINLFKLNAVLNNILTPNKYKIINKNIDTGEVTLEYSIQYHNNTSILGPLQSFNAGQKTYKMMGKKDLKPEIHLIGGSNIIKDKHVDITRNINIDQYSNLQLFKTNGLLPSNIANNGSSFLTNFLDMDKLLGYQLTDLKFSMEPNDSTGSLTVEITIPASMNRVLNQGTTDSKIKSTYTGFSKTNEYSFNFNQFEKVETTLVNSILNVKDLKDENLKTKYTNFLPSEVNWQEIFYDLFELKGFEFDAFEIKFSADDFTGNLVLEIKLKPEYVRFNKNTPFEAAFNNLKILIGGFNKINEIQSVSNQVIFKDENDPAVAQLQTKLAYQITAQDALSLIEFTPNENISEITTKNIILFPNNKARSLTIVVDLSMDKENFNNKGPSEVRLQNSYIKTYTNFGSFQRDGLEIQLLSDQQLPAFVDRSAITADYIFSNLKTFIPILNGYKITSRDQIEINQIAFSRKLFVTYNFENQKDLSNFAIKKFSVVYNY</sequence>
<feature type="domain" description="Lipoprotein-associated type-17" evidence="1">
    <location>
        <begin position="854"/>
        <end position="944"/>
    </location>
</feature>
<gene>
    <name evidence="2" type="ORF">NV226_00600</name>
</gene>
<name>A0ABY5RAK1_9MOLU</name>
<keyword evidence="2" id="KW-0449">Lipoprotein</keyword>
<dbReference type="RefSeq" id="WP_258210978.1">
    <property type="nucleotide sequence ID" value="NZ_CP102734.1"/>
</dbReference>
<feature type="domain" description="Lipoprotein-associated type-17" evidence="1">
    <location>
        <begin position="747"/>
        <end position="832"/>
    </location>
</feature>
<evidence type="ECO:0000259" key="1">
    <source>
        <dbReference type="Pfam" id="PF04200"/>
    </source>
</evidence>
<accession>A0ABY5RAK1</accession>
<proteinExistence type="predicted"/>
<keyword evidence="3" id="KW-1185">Reference proteome</keyword>
<evidence type="ECO:0000313" key="3">
    <source>
        <dbReference type="Proteomes" id="UP001059252"/>
    </source>
</evidence>
<feature type="domain" description="Lipoprotein-associated type-17" evidence="1">
    <location>
        <begin position="547"/>
        <end position="619"/>
    </location>
</feature>
<organism evidence="2 3">
    <name type="scientific">Mycoplasma iguanae</name>
    <dbReference type="NCBI Taxonomy" id="292461"/>
    <lineage>
        <taxon>Bacteria</taxon>
        <taxon>Bacillati</taxon>
        <taxon>Mycoplasmatota</taxon>
        <taxon>Mollicutes</taxon>
        <taxon>Mycoplasmataceae</taxon>
        <taxon>Mycoplasma</taxon>
    </lineage>
</organism>
<evidence type="ECO:0000313" key="2">
    <source>
        <dbReference type="EMBL" id="UVD81804.1"/>
    </source>
</evidence>
<protein>
    <submittedName>
        <fullName evidence="2">Lipoprotein 17-related variable surface protein</fullName>
    </submittedName>
</protein>
<dbReference type="Pfam" id="PF04200">
    <property type="entry name" value="Lipoprotein_17"/>
    <property type="match status" value="3"/>
</dbReference>
<dbReference type="InterPro" id="IPR007326">
    <property type="entry name" value="Lipoprotein-assoc_dom"/>
</dbReference>
<reference evidence="2" key="1">
    <citation type="submission" date="2022-08" db="EMBL/GenBank/DDBJ databases">
        <title>Complete genome of Mycoplasma iguanae type strain 2327.</title>
        <authorList>
            <person name="Spergser J."/>
        </authorList>
    </citation>
    <scope>NUCLEOTIDE SEQUENCE</scope>
    <source>
        <strain evidence="2">2327</strain>
    </source>
</reference>
<dbReference type="EMBL" id="CP102734">
    <property type="protein sequence ID" value="UVD81804.1"/>
    <property type="molecule type" value="Genomic_DNA"/>
</dbReference>